<sequence length="303" mass="33617">METHEDLEQEIFEAEELDGLIIEKVCITEKFIKLTSKNVNQHISPDDTDVSSPRPPHIGTGKSTAHLTSIDWNISHRRAAANYAKTIQLLEERFARPHKIISAHMEAQLNMASLVIAPPSEYAFPARIRKHSCSVQWLYEQECRAVAHPEHTGTEQREQALSDHDDFSLHLSASKLEEEHDEGVPDLPAPLPDVSPPRQTAPTAASRPTGAAAARPLQRVPAGPCAPPVVLLDRAGRARGGRAQARRGHRGYAYKHIVTHQSYAKSDGGWQEATADEIRTLMAILIYFGLVRVSDAVDNYWSI</sequence>
<organism evidence="2 3">
    <name type="scientific">Acropora cervicornis</name>
    <name type="common">Staghorn coral</name>
    <dbReference type="NCBI Taxonomy" id="6130"/>
    <lineage>
        <taxon>Eukaryota</taxon>
        <taxon>Metazoa</taxon>
        <taxon>Cnidaria</taxon>
        <taxon>Anthozoa</taxon>
        <taxon>Hexacorallia</taxon>
        <taxon>Scleractinia</taxon>
        <taxon>Astrocoeniina</taxon>
        <taxon>Acroporidae</taxon>
        <taxon>Acropora</taxon>
    </lineage>
</organism>
<reference evidence="2" key="1">
    <citation type="journal article" date="2023" name="G3 (Bethesda)">
        <title>Whole genome assembly and annotation of the endangered Caribbean coral Acropora cervicornis.</title>
        <authorList>
            <person name="Selwyn J.D."/>
            <person name="Vollmer S.V."/>
        </authorList>
    </citation>
    <scope>NUCLEOTIDE SEQUENCE</scope>
    <source>
        <strain evidence="2">K2</strain>
    </source>
</reference>
<dbReference type="AlphaFoldDB" id="A0AAD9QP82"/>
<name>A0AAD9QP82_ACRCE</name>
<evidence type="ECO:0000313" key="2">
    <source>
        <dbReference type="EMBL" id="KAK2564610.1"/>
    </source>
</evidence>
<feature type="compositionally biased region" description="Low complexity" evidence="1">
    <location>
        <begin position="200"/>
        <end position="216"/>
    </location>
</feature>
<feature type="region of interest" description="Disordered" evidence="1">
    <location>
        <begin position="42"/>
        <end position="63"/>
    </location>
</feature>
<dbReference type="Proteomes" id="UP001249851">
    <property type="component" value="Unassembled WGS sequence"/>
</dbReference>
<evidence type="ECO:0000256" key="1">
    <source>
        <dbReference type="SAM" id="MobiDB-lite"/>
    </source>
</evidence>
<feature type="region of interest" description="Disordered" evidence="1">
    <location>
        <begin position="176"/>
        <end position="216"/>
    </location>
</feature>
<protein>
    <recommendedName>
        <fullName evidence="4">PiggyBac transposable element-derived protein domain-containing protein</fullName>
    </recommendedName>
</protein>
<keyword evidence="3" id="KW-1185">Reference proteome</keyword>
<dbReference type="EMBL" id="JARQWQ010000022">
    <property type="protein sequence ID" value="KAK2564610.1"/>
    <property type="molecule type" value="Genomic_DNA"/>
</dbReference>
<gene>
    <name evidence="2" type="ORF">P5673_012074</name>
</gene>
<evidence type="ECO:0008006" key="4">
    <source>
        <dbReference type="Google" id="ProtNLM"/>
    </source>
</evidence>
<proteinExistence type="predicted"/>
<evidence type="ECO:0000313" key="3">
    <source>
        <dbReference type="Proteomes" id="UP001249851"/>
    </source>
</evidence>
<reference evidence="2" key="2">
    <citation type="journal article" date="2023" name="Science">
        <title>Genomic signatures of disease resistance in endangered staghorn corals.</title>
        <authorList>
            <person name="Vollmer S.V."/>
            <person name="Selwyn J.D."/>
            <person name="Despard B.A."/>
            <person name="Roesel C.L."/>
        </authorList>
    </citation>
    <scope>NUCLEOTIDE SEQUENCE</scope>
    <source>
        <strain evidence="2">K2</strain>
    </source>
</reference>
<accession>A0AAD9QP82</accession>
<comment type="caution">
    <text evidence="2">The sequence shown here is derived from an EMBL/GenBank/DDBJ whole genome shotgun (WGS) entry which is preliminary data.</text>
</comment>